<dbReference type="Gene3D" id="3.80.10.10">
    <property type="entry name" value="Ribonuclease Inhibitor"/>
    <property type="match status" value="1"/>
</dbReference>
<dbReference type="OrthoDB" id="1433538at2759"/>
<dbReference type="GO" id="GO:0016301">
    <property type="term" value="F:kinase activity"/>
    <property type="evidence" value="ECO:0007669"/>
    <property type="project" value="UniProtKB-KW"/>
</dbReference>
<gene>
    <name evidence="2" type="ORF">G2W53_010781</name>
</gene>
<dbReference type="EMBL" id="JAAIUW010000004">
    <property type="protein sequence ID" value="KAF7835922.1"/>
    <property type="molecule type" value="Genomic_DNA"/>
</dbReference>
<dbReference type="AlphaFoldDB" id="A0A835CEF8"/>
<evidence type="ECO:0000256" key="1">
    <source>
        <dbReference type="SAM" id="SignalP"/>
    </source>
</evidence>
<dbReference type="Pfam" id="PF00560">
    <property type="entry name" value="LRR_1"/>
    <property type="match status" value="1"/>
</dbReference>
<organism evidence="2 3">
    <name type="scientific">Senna tora</name>
    <dbReference type="NCBI Taxonomy" id="362788"/>
    <lineage>
        <taxon>Eukaryota</taxon>
        <taxon>Viridiplantae</taxon>
        <taxon>Streptophyta</taxon>
        <taxon>Embryophyta</taxon>
        <taxon>Tracheophyta</taxon>
        <taxon>Spermatophyta</taxon>
        <taxon>Magnoliopsida</taxon>
        <taxon>eudicotyledons</taxon>
        <taxon>Gunneridae</taxon>
        <taxon>Pentapetalae</taxon>
        <taxon>rosids</taxon>
        <taxon>fabids</taxon>
        <taxon>Fabales</taxon>
        <taxon>Fabaceae</taxon>
        <taxon>Caesalpinioideae</taxon>
        <taxon>Cassia clade</taxon>
        <taxon>Senna</taxon>
    </lineage>
</organism>
<keyword evidence="2" id="KW-0808">Transferase</keyword>
<proteinExistence type="predicted"/>
<keyword evidence="1" id="KW-0732">Signal</keyword>
<reference evidence="2" key="1">
    <citation type="submission" date="2020-09" db="EMBL/GenBank/DDBJ databases">
        <title>Genome-Enabled Discovery of Anthraquinone Biosynthesis in Senna tora.</title>
        <authorList>
            <person name="Kang S.-H."/>
            <person name="Pandey R.P."/>
            <person name="Lee C.-M."/>
            <person name="Sim J.-S."/>
            <person name="Jeong J.-T."/>
            <person name="Choi B.-S."/>
            <person name="Jung M."/>
            <person name="Ginzburg D."/>
            <person name="Zhao K."/>
            <person name="Won S.Y."/>
            <person name="Oh T.-J."/>
            <person name="Yu Y."/>
            <person name="Kim N.-H."/>
            <person name="Lee O.R."/>
            <person name="Lee T.-H."/>
            <person name="Bashyal P."/>
            <person name="Kim T.-S."/>
            <person name="Lee W.-H."/>
            <person name="Kawkins C."/>
            <person name="Kim C.-K."/>
            <person name="Kim J.S."/>
            <person name="Ahn B.O."/>
            <person name="Rhee S.Y."/>
            <person name="Sohng J.K."/>
        </authorList>
    </citation>
    <scope>NUCLEOTIDE SEQUENCE</scope>
    <source>
        <tissue evidence="2">Leaf</tissue>
    </source>
</reference>
<protein>
    <submittedName>
        <fullName evidence="2">LRR receptor-like serine/threonine-protein kinase GSO1</fullName>
    </submittedName>
</protein>
<evidence type="ECO:0000313" key="3">
    <source>
        <dbReference type="Proteomes" id="UP000634136"/>
    </source>
</evidence>
<accession>A0A835CEF8</accession>
<evidence type="ECO:0000313" key="2">
    <source>
        <dbReference type="EMBL" id="KAF7835922.1"/>
    </source>
</evidence>
<feature type="signal peptide" evidence="1">
    <location>
        <begin position="1"/>
        <end position="23"/>
    </location>
</feature>
<dbReference type="InterPro" id="IPR001611">
    <property type="entry name" value="Leu-rich_rpt"/>
</dbReference>
<dbReference type="Proteomes" id="UP000634136">
    <property type="component" value="Unassembled WGS sequence"/>
</dbReference>
<sequence>MKMGWVGLVVLISAIAVMRKSMGWLEDEKRALVEIKHSLLLSWDVSDPNSDKLEHLDLSSNNLVGPLPIVQGRKSNSTFSMLEILDLSWNSNMNESIIKPLSTFASLKNLNLARCNINGAFPIQASVLDKDTFGCLLLDQENDPEPMLSTYPIFDRLVS</sequence>
<comment type="caution">
    <text evidence="2">The sequence shown here is derived from an EMBL/GenBank/DDBJ whole genome shotgun (WGS) entry which is preliminary data.</text>
</comment>
<dbReference type="SUPFAM" id="SSF52047">
    <property type="entry name" value="RNI-like"/>
    <property type="match status" value="1"/>
</dbReference>
<keyword evidence="2" id="KW-0418">Kinase</keyword>
<keyword evidence="2" id="KW-0675">Receptor</keyword>
<feature type="chain" id="PRO_5032979080" evidence="1">
    <location>
        <begin position="24"/>
        <end position="159"/>
    </location>
</feature>
<keyword evidence="3" id="KW-1185">Reference proteome</keyword>
<name>A0A835CEF8_9FABA</name>
<dbReference type="InterPro" id="IPR032675">
    <property type="entry name" value="LRR_dom_sf"/>
</dbReference>